<sequence length="93" mass="10363">MTDTMLPILRAMHDAGTDAERAAILLTCPISIMLKYRQVLESACARHDFDAGSEYLVCFYAAMHQTRFRGNVRGAALKHAEGRLLLLSEQVPL</sequence>
<dbReference type="AlphaFoldDB" id="A0A248UFM9"/>
<evidence type="ECO:0000313" key="1">
    <source>
        <dbReference type="EMBL" id="ASV85444.1"/>
    </source>
</evidence>
<accession>A0A248UFM9</accession>
<dbReference type="EMBL" id="CP022604">
    <property type="protein sequence ID" value="ASV85444.1"/>
    <property type="molecule type" value="Genomic_DNA"/>
</dbReference>
<evidence type="ECO:0000313" key="2">
    <source>
        <dbReference type="Proteomes" id="UP000215256"/>
    </source>
</evidence>
<gene>
    <name evidence="1" type="ORF">CES85_1051</name>
</gene>
<dbReference type="OrthoDB" id="8030819at2"/>
<protein>
    <submittedName>
        <fullName evidence="1">Uncharacterized protein</fullName>
    </submittedName>
</protein>
<name>A0A248UFM9_9HYPH</name>
<dbReference type="RefSeq" id="WP_095446573.1">
    <property type="nucleotide sequence ID" value="NZ_CP022604.1"/>
</dbReference>
<proteinExistence type="predicted"/>
<organism evidence="1 2">
    <name type="scientific">Ochrobactrum quorumnocens</name>
    <dbReference type="NCBI Taxonomy" id="271865"/>
    <lineage>
        <taxon>Bacteria</taxon>
        <taxon>Pseudomonadati</taxon>
        <taxon>Pseudomonadota</taxon>
        <taxon>Alphaproteobacteria</taxon>
        <taxon>Hyphomicrobiales</taxon>
        <taxon>Brucellaceae</taxon>
        <taxon>Brucella/Ochrobactrum group</taxon>
        <taxon>Ochrobactrum</taxon>
    </lineage>
</organism>
<dbReference type="Proteomes" id="UP000215256">
    <property type="component" value="Chromosome 1"/>
</dbReference>
<reference evidence="1 2" key="1">
    <citation type="submission" date="2017-07" db="EMBL/GenBank/DDBJ databases">
        <title>Phylogenetic study on the rhizospheric bacterium Ochrobactrum sp. A44.</title>
        <authorList>
            <person name="Krzyzanowska D.M."/>
            <person name="Ossowicki A."/>
            <person name="Rajewska M."/>
            <person name="Maciag T."/>
            <person name="Kaczynski Z."/>
            <person name="Czerwicka M."/>
            <person name="Jafra S."/>
        </authorList>
    </citation>
    <scope>NUCLEOTIDE SEQUENCE [LARGE SCALE GENOMIC DNA]</scope>
    <source>
        <strain evidence="1 2">A44</strain>
    </source>
</reference>
<dbReference type="KEGG" id="och:CES85_1051"/>